<keyword evidence="4 5" id="KW-0413">Isomerase</keyword>
<dbReference type="InterPro" id="IPR004114">
    <property type="entry name" value="THUMP_dom"/>
</dbReference>
<accession>A3DML5</accession>
<evidence type="ECO:0000256" key="5">
    <source>
        <dbReference type="HAMAP-Rule" id="MF_01893"/>
    </source>
</evidence>
<protein>
    <recommendedName>
        <fullName evidence="5">tRNA pseudouridine synthase Pus10</fullName>
        <ecNumber evidence="5">5.4.99.25</ecNumber>
    </recommendedName>
    <alternativeName>
        <fullName evidence="5">tRNA pseudouridine 54/55 synthase</fullName>
        <shortName evidence="5">Psi54/55 synthase</shortName>
    </alternativeName>
</protein>
<keyword evidence="3 5" id="KW-0694">RNA-binding</keyword>
<dbReference type="Pfam" id="PF21238">
    <property type="entry name" value="Pus10_C"/>
    <property type="match status" value="1"/>
</dbReference>
<name>A3DML5_STAMF</name>
<evidence type="ECO:0000313" key="8">
    <source>
        <dbReference type="Proteomes" id="UP000000254"/>
    </source>
</evidence>
<dbReference type="PROSITE" id="PS51165">
    <property type="entry name" value="THUMP"/>
    <property type="match status" value="1"/>
</dbReference>
<dbReference type="GO" id="GO:0031119">
    <property type="term" value="P:tRNA pseudouridine synthesis"/>
    <property type="evidence" value="ECO:0007669"/>
    <property type="project" value="UniProtKB-UniRule"/>
</dbReference>
<dbReference type="AlphaFoldDB" id="A3DML5"/>
<dbReference type="GO" id="GO:0160148">
    <property type="term" value="F:tRNA pseudouridine(55) synthase activity"/>
    <property type="evidence" value="ECO:0007669"/>
    <property type="project" value="UniProtKB-EC"/>
</dbReference>
<dbReference type="STRING" id="399550.Smar_0774"/>
<comment type="similarity">
    <text evidence="1 5">Belongs to the pseudouridine synthase Pus10 family.</text>
</comment>
<dbReference type="EC" id="5.4.99.25" evidence="5"/>
<dbReference type="InterPro" id="IPR039894">
    <property type="entry name" value="Pus10-like"/>
</dbReference>
<comment type="catalytic activity">
    <reaction evidence="5">
        <text>uridine(54) in tRNA = pseudouridine(54) in tRNA</text>
        <dbReference type="Rhea" id="RHEA:57876"/>
        <dbReference type="Rhea" id="RHEA-COMP:10193"/>
        <dbReference type="Rhea" id="RHEA-COMP:14141"/>
        <dbReference type="ChEBI" id="CHEBI:65314"/>
        <dbReference type="ChEBI" id="CHEBI:65315"/>
    </reaction>
</comment>
<comment type="function">
    <text evidence="5">Responsible for synthesis of pseudouridine from uracil-54 and uracil-55 in the psi GC loop of transfer RNAs.</text>
</comment>
<feature type="active site" description="Nucleophile" evidence="5">
    <location>
        <position position="251"/>
    </location>
</feature>
<keyword evidence="8" id="KW-1185">Reference proteome</keyword>
<evidence type="ECO:0000256" key="4">
    <source>
        <dbReference type="ARBA" id="ARBA00023235"/>
    </source>
</evidence>
<comment type="catalytic activity">
    <reaction evidence="5">
        <text>uridine(55) in tRNA = pseudouridine(55) in tRNA</text>
        <dbReference type="Rhea" id="RHEA:42532"/>
        <dbReference type="Rhea" id="RHEA-COMP:10101"/>
        <dbReference type="Rhea" id="RHEA-COMP:10102"/>
        <dbReference type="ChEBI" id="CHEBI:65314"/>
        <dbReference type="ChEBI" id="CHEBI:65315"/>
        <dbReference type="EC" id="5.4.99.25"/>
    </reaction>
</comment>
<dbReference type="EMBL" id="CP000575">
    <property type="protein sequence ID" value="ABN69875.1"/>
    <property type="molecule type" value="Genomic_DNA"/>
</dbReference>
<dbReference type="SUPFAM" id="SSF55120">
    <property type="entry name" value="Pseudouridine synthase"/>
    <property type="match status" value="1"/>
</dbReference>
<dbReference type="InterPro" id="IPR020103">
    <property type="entry name" value="PsdUridine_synth_cat_dom_sf"/>
</dbReference>
<dbReference type="Gene3D" id="3.30.70.2510">
    <property type="match status" value="1"/>
</dbReference>
<sequence>MIRTAKALLARYPLCHHCLGRQFAKYGLQLKNSERGYAIKTILQMILHKELQDKIIDKETLRKYAVNAGDPITRLYEKIYEEKIEPAKCYICGNKLSEEYFEYLARKAAGLLEQYNAYTFIIGVSLSQETMLREIEVSSFSGLETSESIKNEIKREVGKIVRDKYGYIPDFDRPDVMVIIDYETDEVRAVVNPILFEGRYWKRGRNISHTIWLSKTGIKEYPYSLEEFFNDRLREIFESERIVLHASGREDVDARMLGTGRPMVIEVKNPRFRYVDMDLINELLRSTLIEAEITGYSSRAKIEYLKGEGSKKRKAYKILVYTAEPITIDKLRMLEEEYRNRVIHQRTPKRILRRKKDTLRIRRVYEIKTKMLHDKLFEAIVYCDGGLYVKELVHGDDGRTTPSFTDILGVQAYPLELDVFVVETK</sequence>
<dbReference type="Proteomes" id="UP000000254">
    <property type="component" value="Chromosome"/>
</dbReference>
<evidence type="ECO:0000259" key="6">
    <source>
        <dbReference type="PROSITE" id="PS51165"/>
    </source>
</evidence>
<proteinExistence type="inferred from homology"/>
<dbReference type="Gene3D" id="3.30.70.3190">
    <property type="match status" value="1"/>
</dbReference>
<reference evidence="8" key="1">
    <citation type="journal article" date="2009" name="BMC Genomics">
        <title>The complete genome sequence of Staphylothermus marinus reveals differences in sulfur metabolism among heterotrophic Crenarchaeota.</title>
        <authorList>
            <person name="Anderson I.J."/>
            <person name="Dharmarajan L."/>
            <person name="Rodriguez J."/>
            <person name="Hooper S."/>
            <person name="Porat I."/>
            <person name="Ulrich L.E."/>
            <person name="Elkins J.G."/>
            <person name="Mavromatis K."/>
            <person name="Sun H."/>
            <person name="Land M."/>
            <person name="Lapidus A."/>
            <person name="Lucas S."/>
            <person name="Barry K."/>
            <person name="Huber H."/>
            <person name="Zhulin I.B."/>
            <person name="Whitman W.B."/>
            <person name="Mukhopadhyay B."/>
            <person name="Woese C."/>
            <person name="Bristow J."/>
            <person name="Kyrpides N."/>
        </authorList>
    </citation>
    <scope>NUCLEOTIDE SEQUENCE [LARGE SCALE GENOMIC DNA]</scope>
    <source>
        <strain evidence="8">ATCC 43588 / DSM 3639 / JCM 9404 / F1</strain>
    </source>
</reference>
<evidence type="ECO:0000256" key="3">
    <source>
        <dbReference type="ARBA" id="ARBA00022884"/>
    </source>
</evidence>
<dbReference type="KEGG" id="smr:Smar_0774"/>
<evidence type="ECO:0000256" key="2">
    <source>
        <dbReference type="ARBA" id="ARBA00022694"/>
    </source>
</evidence>
<dbReference type="InterPro" id="IPR005912">
    <property type="entry name" value="Pus10"/>
</dbReference>
<reference evidence="7 8" key="2">
    <citation type="journal article" date="2009" name="Stand. Genomic Sci.">
        <title>Complete genome sequence of Staphylothermus marinus Stetter and Fiala 1986 type strain F1.</title>
        <authorList>
            <person name="Anderson I.J."/>
            <person name="Sun H."/>
            <person name="Lapidus A."/>
            <person name="Copeland A."/>
            <person name="Glavina Del Rio T."/>
            <person name="Tice H."/>
            <person name="Dalin E."/>
            <person name="Lucas S."/>
            <person name="Barry K."/>
            <person name="Land M."/>
            <person name="Richardson P."/>
            <person name="Huber H."/>
            <person name="Kyrpides N.C."/>
        </authorList>
    </citation>
    <scope>NUCLEOTIDE SEQUENCE [LARGE SCALE GENOMIC DNA]</scope>
    <source>
        <strain evidence="8">ATCC 43588 / DSM 3639 / JCM 9404 / F1</strain>
    </source>
</reference>
<keyword evidence="2 5" id="KW-0819">tRNA processing</keyword>
<dbReference type="PANTHER" id="PTHR21568">
    <property type="entry name" value="TRNA PSEUDOURIDINE SYNTHASE PUS10"/>
    <property type="match status" value="1"/>
</dbReference>
<dbReference type="GO" id="GO:0000049">
    <property type="term" value="F:tRNA binding"/>
    <property type="evidence" value="ECO:0007669"/>
    <property type="project" value="InterPro"/>
</dbReference>
<dbReference type="HOGENOM" id="CLU_028780_2_0_2"/>
<dbReference type="eggNOG" id="arCOG01015">
    <property type="taxonomic scope" value="Archaea"/>
</dbReference>
<feature type="binding site" evidence="5">
    <location>
        <position position="316"/>
    </location>
    <ligand>
        <name>substrate</name>
    </ligand>
</feature>
<dbReference type="InterPro" id="IPR048741">
    <property type="entry name" value="Pus10-like_C"/>
</dbReference>
<feature type="domain" description="THUMP" evidence="6">
    <location>
        <begin position="69"/>
        <end position="193"/>
    </location>
</feature>
<evidence type="ECO:0000256" key="1">
    <source>
        <dbReference type="ARBA" id="ARBA00009652"/>
    </source>
</evidence>
<dbReference type="Pfam" id="PF22023">
    <property type="entry name" value="Pus10_THUMP_arc"/>
    <property type="match status" value="1"/>
</dbReference>
<dbReference type="HAMAP" id="MF_01893">
    <property type="entry name" value="Pus10_arch"/>
    <property type="match status" value="1"/>
</dbReference>
<feature type="binding site" evidence="5">
    <location>
        <position position="388"/>
    </location>
    <ligand>
        <name>substrate</name>
    </ligand>
</feature>
<evidence type="ECO:0000313" key="7">
    <source>
        <dbReference type="EMBL" id="ABN69875.1"/>
    </source>
</evidence>
<dbReference type="NCBIfam" id="TIGR01213">
    <property type="entry name" value="pseudo_Pus10arc"/>
    <property type="match status" value="1"/>
</dbReference>
<organism evidence="7 8">
    <name type="scientific">Staphylothermus marinus (strain ATCC 43588 / DSM 3639 / JCM 9404 / F1)</name>
    <dbReference type="NCBI Taxonomy" id="399550"/>
    <lineage>
        <taxon>Archaea</taxon>
        <taxon>Thermoproteota</taxon>
        <taxon>Thermoprotei</taxon>
        <taxon>Desulfurococcales</taxon>
        <taxon>Desulfurococcaceae</taxon>
        <taxon>Staphylothermus</taxon>
    </lineage>
</organism>
<gene>
    <name evidence="5" type="primary">pus10</name>
    <name evidence="7" type="ordered locus">Smar_0774</name>
</gene>
<dbReference type="InterPro" id="IPR055174">
    <property type="entry name" value="Pus10_THUMP_arc"/>
</dbReference>
<dbReference type="PANTHER" id="PTHR21568:SF0">
    <property type="entry name" value="TRNA PSEUDOURIDINE SYNTHASE PUS10"/>
    <property type="match status" value="1"/>
</dbReference>